<dbReference type="FunFam" id="3.40.30.10:FF:000039">
    <property type="entry name" value="Glutathione S-transferase domain"/>
    <property type="match status" value="1"/>
</dbReference>
<dbReference type="InterPro" id="IPR036282">
    <property type="entry name" value="Glutathione-S-Trfase_C_sf"/>
</dbReference>
<dbReference type="Pfam" id="PF00043">
    <property type="entry name" value="GST_C"/>
    <property type="match status" value="1"/>
</dbReference>
<dbReference type="SUPFAM" id="SSF47616">
    <property type="entry name" value="GST C-terminal domain-like"/>
    <property type="match status" value="1"/>
</dbReference>
<accession>A0A150TNL9</accession>
<dbReference type="PANTHER" id="PTHR44051">
    <property type="entry name" value="GLUTATHIONE S-TRANSFERASE-RELATED"/>
    <property type="match status" value="1"/>
</dbReference>
<feature type="domain" description="GST N-terminal" evidence="4">
    <location>
        <begin position="1"/>
        <end position="79"/>
    </location>
</feature>
<dbReference type="SFLD" id="SFLDS00019">
    <property type="entry name" value="Glutathione_Transferase_(cytos"/>
    <property type="match status" value="1"/>
</dbReference>
<dbReference type="Proteomes" id="UP000075502">
    <property type="component" value="Unassembled WGS sequence"/>
</dbReference>
<dbReference type="SFLD" id="SFLDG00358">
    <property type="entry name" value="Main_(cytGST)"/>
    <property type="match status" value="1"/>
</dbReference>
<evidence type="ECO:0000313" key="6">
    <source>
        <dbReference type="EMBL" id="KYG06048.1"/>
    </source>
</evidence>
<protein>
    <submittedName>
        <fullName evidence="6">Glutathione S-transferase</fullName>
    </submittedName>
</protein>
<dbReference type="SUPFAM" id="SSF52833">
    <property type="entry name" value="Thioredoxin-like"/>
    <property type="match status" value="1"/>
</dbReference>
<dbReference type="InterPro" id="IPR004046">
    <property type="entry name" value="GST_C"/>
</dbReference>
<evidence type="ECO:0000256" key="2">
    <source>
        <dbReference type="ARBA" id="ARBA00022679"/>
    </source>
</evidence>
<dbReference type="Gene3D" id="1.20.1050.10">
    <property type="match status" value="1"/>
</dbReference>
<dbReference type="CDD" id="cd03207">
    <property type="entry name" value="GST_C_8"/>
    <property type="match status" value="1"/>
</dbReference>
<dbReference type="CDD" id="cd03046">
    <property type="entry name" value="GST_N_GTT1_like"/>
    <property type="match status" value="1"/>
</dbReference>
<name>A0A150TNL9_SORCE</name>
<evidence type="ECO:0000313" key="7">
    <source>
        <dbReference type="Proteomes" id="UP000075502"/>
    </source>
</evidence>
<dbReference type="InterPro" id="IPR040079">
    <property type="entry name" value="Glutathione_S-Trfase"/>
</dbReference>
<dbReference type="InterPro" id="IPR010987">
    <property type="entry name" value="Glutathione-S-Trfase_C-like"/>
</dbReference>
<dbReference type="Gene3D" id="3.40.30.10">
    <property type="entry name" value="Glutaredoxin"/>
    <property type="match status" value="1"/>
</dbReference>
<feature type="domain" description="GST C-terminal" evidence="5">
    <location>
        <begin position="84"/>
        <end position="205"/>
    </location>
</feature>
<dbReference type="SFLD" id="SFLDG01150">
    <property type="entry name" value="Main.1:_Beta-like"/>
    <property type="match status" value="1"/>
</dbReference>
<dbReference type="PANTHER" id="PTHR44051:SF8">
    <property type="entry name" value="GLUTATHIONE S-TRANSFERASE GSTA"/>
    <property type="match status" value="1"/>
</dbReference>
<dbReference type="Pfam" id="PF02798">
    <property type="entry name" value="GST_N"/>
    <property type="match status" value="1"/>
</dbReference>
<dbReference type="GO" id="GO:0016740">
    <property type="term" value="F:transferase activity"/>
    <property type="evidence" value="ECO:0007669"/>
    <property type="project" value="UniProtKB-KW"/>
</dbReference>
<dbReference type="EMBL" id="JEME01001809">
    <property type="protein sequence ID" value="KYG06048.1"/>
    <property type="molecule type" value="Genomic_DNA"/>
</dbReference>
<organism evidence="6 7">
    <name type="scientific">Sorangium cellulosum</name>
    <name type="common">Polyangium cellulosum</name>
    <dbReference type="NCBI Taxonomy" id="56"/>
    <lineage>
        <taxon>Bacteria</taxon>
        <taxon>Pseudomonadati</taxon>
        <taxon>Myxococcota</taxon>
        <taxon>Polyangia</taxon>
        <taxon>Polyangiales</taxon>
        <taxon>Polyangiaceae</taxon>
        <taxon>Sorangium</taxon>
    </lineage>
</organism>
<gene>
    <name evidence="6" type="ORF">BE21_37095</name>
</gene>
<sequence length="208" mass="23432">MKLYEFAPTRSIRVRWTLQELGVDFEAIEVNLAAGEHHRPEFRKINPAGKVPALVDGDFVVTESVAIALYLAEKYPQKRLLPTDLRQRAEVDRWLLFTVTELEQPLQRIVSHTSIYPEALRLPAEVDLAGREFKKMAAVLEGHMQGRQFVVGDGVTVADFVLAYTLDWGNEVKLLGDCPNLISYMERMYARPNAAPRIAQAVASLAAR</sequence>
<evidence type="ECO:0000256" key="1">
    <source>
        <dbReference type="ARBA" id="ARBA00007409"/>
    </source>
</evidence>
<comment type="caution">
    <text evidence="6">The sequence shown here is derived from an EMBL/GenBank/DDBJ whole genome shotgun (WGS) entry which is preliminary data.</text>
</comment>
<proteinExistence type="inferred from homology"/>
<dbReference type="PROSITE" id="PS50404">
    <property type="entry name" value="GST_NTER"/>
    <property type="match status" value="1"/>
</dbReference>
<dbReference type="PROSITE" id="PS50405">
    <property type="entry name" value="GST_CTER"/>
    <property type="match status" value="1"/>
</dbReference>
<dbReference type="AlphaFoldDB" id="A0A150TNL9"/>
<reference evidence="6 7" key="1">
    <citation type="submission" date="2014-02" db="EMBL/GenBank/DDBJ databases">
        <title>The small core and large imbalanced accessory genome model reveals a collaborative survival strategy of Sorangium cellulosum strains in nature.</title>
        <authorList>
            <person name="Han K."/>
            <person name="Peng R."/>
            <person name="Blom J."/>
            <person name="Li Y.-Z."/>
        </authorList>
    </citation>
    <scope>NUCLEOTIDE SEQUENCE [LARGE SCALE GENOMIC DNA]</scope>
    <source>
        <strain evidence="6 7">So0007-03</strain>
    </source>
</reference>
<evidence type="ECO:0000256" key="3">
    <source>
        <dbReference type="RuleBase" id="RU003494"/>
    </source>
</evidence>
<evidence type="ECO:0000259" key="5">
    <source>
        <dbReference type="PROSITE" id="PS50405"/>
    </source>
</evidence>
<dbReference type="InterPro" id="IPR004045">
    <property type="entry name" value="Glutathione_S-Trfase_N"/>
</dbReference>
<keyword evidence="2 6" id="KW-0808">Transferase</keyword>
<comment type="similarity">
    <text evidence="1 3">Belongs to the GST superfamily.</text>
</comment>
<dbReference type="InterPro" id="IPR036249">
    <property type="entry name" value="Thioredoxin-like_sf"/>
</dbReference>
<evidence type="ECO:0000259" key="4">
    <source>
        <dbReference type="PROSITE" id="PS50404"/>
    </source>
</evidence>